<comment type="caution">
    <text evidence="2">The sequence shown here is derived from an EMBL/GenBank/DDBJ whole genome shotgun (WGS) entry which is preliminary data.</text>
</comment>
<accession>A0A0E9N8N4</accession>
<dbReference type="EMBL" id="BACD03000001">
    <property type="protein sequence ID" value="GAO45760.1"/>
    <property type="molecule type" value="Genomic_DNA"/>
</dbReference>
<sequence length="82" mass="9262">MRSLGALSSAARCSERLPKWESRHSNVTNSQRHHWLDIPALVGRGELYRRPHPPRTPRIGSAIGQAHPILYKRATPPSTIDF</sequence>
<evidence type="ECO:0000256" key="1">
    <source>
        <dbReference type="SAM" id="MobiDB-lite"/>
    </source>
</evidence>
<protein>
    <submittedName>
        <fullName evidence="2">Uncharacterized protein</fullName>
    </submittedName>
</protein>
<keyword evidence="3" id="KW-1185">Reference proteome</keyword>
<reference evidence="2 3" key="1">
    <citation type="journal article" date="2011" name="J. Gen. Appl. Microbiol.">
        <title>Draft genome sequencing of the enigmatic yeast Saitoella complicata.</title>
        <authorList>
            <person name="Nishida H."/>
            <person name="Hamamoto M."/>
            <person name="Sugiyama J."/>
        </authorList>
    </citation>
    <scope>NUCLEOTIDE SEQUENCE [LARGE SCALE GENOMIC DNA]</scope>
    <source>
        <strain evidence="2 3">NRRL Y-17804</strain>
    </source>
</reference>
<evidence type="ECO:0000313" key="3">
    <source>
        <dbReference type="Proteomes" id="UP000033140"/>
    </source>
</evidence>
<reference evidence="2 3" key="3">
    <citation type="journal article" date="2015" name="Genome Announc.">
        <title>Draft Genome Sequence of the Archiascomycetous Yeast Saitoella complicata.</title>
        <authorList>
            <person name="Yamauchi K."/>
            <person name="Kondo S."/>
            <person name="Hamamoto M."/>
            <person name="Takahashi Y."/>
            <person name="Ogura Y."/>
            <person name="Hayashi T."/>
            <person name="Nishida H."/>
        </authorList>
    </citation>
    <scope>NUCLEOTIDE SEQUENCE [LARGE SCALE GENOMIC DNA]</scope>
    <source>
        <strain evidence="2 3">NRRL Y-17804</strain>
    </source>
</reference>
<feature type="region of interest" description="Disordered" evidence="1">
    <location>
        <begin position="47"/>
        <end position="68"/>
    </location>
</feature>
<reference evidence="2 3" key="2">
    <citation type="journal article" date="2014" name="J. Gen. Appl. Microbiol.">
        <title>The early diverging ascomycetous budding yeast Saitoella complicata has three histone deacetylases belonging to the Clr6, Hos2, and Rpd3 lineages.</title>
        <authorList>
            <person name="Nishida H."/>
            <person name="Matsumoto T."/>
            <person name="Kondo S."/>
            <person name="Hamamoto M."/>
            <person name="Yoshikawa H."/>
        </authorList>
    </citation>
    <scope>NUCLEOTIDE SEQUENCE [LARGE SCALE GENOMIC DNA]</scope>
    <source>
        <strain evidence="2 3">NRRL Y-17804</strain>
    </source>
</reference>
<dbReference type="Proteomes" id="UP000033140">
    <property type="component" value="Unassembled WGS sequence"/>
</dbReference>
<evidence type="ECO:0000313" key="2">
    <source>
        <dbReference type="EMBL" id="GAO45760.1"/>
    </source>
</evidence>
<proteinExistence type="predicted"/>
<gene>
    <name evidence="2" type="ORF">G7K_0012-t1</name>
</gene>
<dbReference type="AlphaFoldDB" id="A0A0E9N8N4"/>
<name>A0A0E9N8N4_SAICN</name>
<organism evidence="2 3">
    <name type="scientific">Saitoella complicata (strain BCRC 22490 / CBS 7301 / JCM 7358 / NBRC 10748 / NRRL Y-17804)</name>
    <dbReference type="NCBI Taxonomy" id="698492"/>
    <lineage>
        <taxon>Eukaryota</taxon>
        <taxon>Fungi</taxon>
        <taxon>Dikarya</taxon>
        <taxon>Ascomycota</taxon>
        <taxon>Taphrinomycotina</taxon>
        <taxon>Taphrinomycotina incertae sedis</taxon>
        <taxon>Saitoella</taxon>
    </lineage>
</organism>